<feature type="region of interest" description="Disordered" evidence="1">
    <location>
        <begin position="1"/>
        <end position="23"/>
    </location>
</feature>
<proteinExistence type="predicted"/>
<evidence type="ECO:0000256" key="1">
    <source>
        <dbReference type="SAM" id="MobiDB-lite"/>
    </source>
</evidence>
<gene>
    <name evidence="2" type="ORF">CIT37_04535</name>
</gene>
<dbReference type="GeneID" id="92969917"/>
<protein>
    <submittedName>
        <fullName evidence="2">Nodulation protein NolB</fullName>
    </submittedName>
</protein>
<reference evidence="2 3" key="2">
    <citation type="journal article" date="2017" name="Syst. Appl. Microbiol.">
        <title>Soybeans inoculated with root zone soils of Canadian native legumes harbour diverse and novel Bradyrhizobium spp. that possess agricultural potential.</title>
        <authorList>
            <person name="Bromfield E.S.P."/>
            <person name="Cloutier S."/>
            <person name="Tambong J.T."/>
            <person name="Tran Thi T.V."/>
        </authorList>
    </citation>
    <scope>NUCLEOTIDE SEQUENCE [LARGE SCALE GENOMIC DNA]</scope>
    <source>
        <strain evidence="2 3">OO99</strain>
    </source>
</reference>
<dbReference type="InterPro" id="IPR016775">
    <property type="entry name" value="Nodulation_NolB"/>
</dbReference>
<dbReference type="AlphaFoldDB" id="A0A2U8P1L8"/>
<evidence type="ECO:0000313" key="3">
    <source>
        <dbReference type="Proteomes" id="UP000215703"/>
    </source>
</evidence>
<name>A0A2U8P1L8_9BRAD</name>
<reference evidence="2 3" key="1">
    <citation type="journal article" date="2014" name="Int. J. Syst. Evol. Microbiol.">
        <title>Bradyrhizobium ottawaense sp. nov., a symbiotic nitrogen fixing bacterium from root nodules of soybeans in Canada.</title>
        <authorList>
            <person name="Yu X."/>
            <person name="Cloutier S."/>
            <person name="Tambong J.T."/>
            <person name="Bromfield E.S."/>
        </authorList>
    </citation>
    <scope>NUCLEOTIDE SEQUENCE [LARGE SCALE GENOMIC DNA]</scope>
    <source>
        <strain evidence="2 3">OO99</strain>
    </source>
</reference>
<dbReference type="RefSeq" id="WP_085968164.1">
    <property type="nucleotide sequence ID" value="NZ_AP021854.1"/>
</dbReference>
<dbReference type="Pfam" id="PF17398">
    <property type="entry name" value="NolB"/>
    <property type="match status" value="1"/>
</dbReference>
<feature type="region of interest" description="Disordered" evidence="1">
    <location>
        <begin position="40"/>
        <end position="60"/>
    </location>
</feature>
<dbReference type="Proteomes" id="UP000215703">
    <property type="component" value="Chromosome"/>
</dbReference>
<evidence type="ECO:0000313" key="2">
    <source>
        <dbReference type="EMBL" id="AWL91589.1"/>
    </source>
</evidence>
<dbReference type="OrthoDB" id="9807728at2"/>
<dbReference type="KEGG" id="bot:CIT37_04535"/>
<accession>A0A2U8P1L8</accession>
<dbReference type="EMBL" id="CP029425">
    <property type="protein sequence ID" value="AWL91589.1"/>
    <property type="molecule type" value="Genomic_DNA"/>
</dbReference>
<sequence length="170" mass="17020">MTHSMLLGATPIPPSSAGCLSGACSPAAAGEQARFEQSLAQVAPNQGSPFPTANPPAATPPILEVQRTNVLASPPGDRILQTLSGIYQGRAVSPAIAPAVVNGVQPGPAAQPLLPADNAGANAAVKPVGADFESMMTNLRDVYKDVVQVSLVSKGTSAVSSSLNKLLSAG</sequence>
<organism evidence="2 3">
    <name type="scientific">Bradyrhizobium ottawaense</name>
    <dbReference type="NCBI Taxonomy" id="931866"/>
    <lineage>
        <taxon>Bacteria</taxon>
        <taxon>Pseudomonadati</taxon>
        <taxon>Pseudomonadota</taxon>
        <taxon>Alphaproteobacteria</taxon>
        <taxon>Hyphomicrobiales</taxon>
        <taxon>Nitrobacteraceae</taxon>
        <taxon>Bradyrhizobium</taxon>
    </lineage>
</organism>